<dbReference type="EMBL" id="KN840211">
    <property type="protein sequence ID" value="KIJ57636.1"/>
    <property type="molecule type" value="Genomic_DNA"/>
</dbReference>
<dbReference type="InterPro" id="IPR036322">
    <property type="entry name" value="WD40_repeat_dom_sf"/>
</dbReference>
<proteinExistence type="predicted"/>
<sequence>DDNTVRFWDTDSGCQLGELREHDWQVHAVTFSPSGEFIASGGWDRIISIW</sequence>
<name>A0A0C9W579_9AGAM</name>
<dbReference type="Proteomes" id="UP000053820">
    <property type="component" value="Unassembled WGS sequence"/>
</dbReference>
<evidence type="ECO:0000256" key="1">
    <source>
        <dbReference type="PROSITE-ProRule" id="PRU00221"/>
    </source>
</evidence>
<protein>
    <recommendedName>
        <fullName evidence="4">WD40 repeat-like protein</fullName>
    </recommendedName>
</protein>
<keyword evidence="3" id="KW-1185">Reference proteome</keyword>
<accession>A0A0C9W579</accession>
<dbReference type="Gene3D" id="2.130.10.10">
    <property type="entry name" value="YVTN repeat-like/Quinoprotein amine dehydrogenase"/>
    <property type="match status" value="1"/>
</dbReference>
<evidence type="ECO:0000313" key="3">
    <source>
        <dbReference type="Proteomes" id="UP000053820"/>
    </source>
</evidence>
<feature type="repeat" description="WD" evidence="1">
    <location>
        <begin position="19"/>
        <end position="50"/>
    </location>
</feature>
<dbReference type="AlphaFoldDB" id="A0A0C9W579"/>
<dbReference type="Pfam" id="PF00400">
    <property type="entry name" value="WD40"/>
    <property type="match status" value="1"/>
</dbReference>
<keyword evidence="1" id="KW-0853">WD repeat</keyword>
<feature type="non-terminal residue" evidence="2">
    <location>
        <position position="50"/>
    </location>
</feature>
<evidence type="ECO:0000313" key="2">
    <source>
        <dbReference type="EMBL" id="KIJ57636.1"/>
    </source>
</evidence>
<feature type="non-terminal residue" evidence="2">
    <location>
        <position position="1"/>
    </location>
</feature>
<dbReference type="InterPro" id="IPR001680">
    <property type="entry name" value="WD40_rpt"/>
</dbReference>
<reference evidence="2 3" key="1">
    <citation type="submission" date="2014-04" db="EMBL/GenBank/DDBJ databases">
        <title>Evolutionary Origins and Diversification of the Mycorrhizal Mutualists.</title>
        <authorList>
            <consortium name="DOE Joint Genome Institute"/>
            <consortium name="Mycorrhizal Genomics Consortium"/>
            <person name="Kohler A."/>
            <person name="Kuo A."/>
            <person name="Nagy L.G."/>
            <person name="Floudas D."/>
            <person name="Copeland A."/>
            <person name="Barry K.W."/>
            <person name="Cichocki N."/>
            <person name="Veneault-Fourrey C."/>
            <person name="LaButti K."/>
            <person name="Lindquist E.A."/>
            <person name="Lipzen A."/>
            <person name="Lundell T."/>
            <person name="Morin E."/>
            <person name="Murat C."/>
            <person name="Riley R."/>
            <person name="Ohm R."/>
            <person name="Sun H."/>
            <person name="Tunlid A."/>
            <person name="Henrissat B."/>
            <person name="Grigoriev I.V."/>
            <person name="Hibbett D.S."/>
            <person name="Martin F."/>
        </authorList>
    </citation>
    <scope>NUCLEOTIDE SEQUENCE [LARGE SCALE GENOMIC DNA]</scope>
    <source>
        <strain evidence="2 3">MD-312</strain>
    </source>
</reference>
<organism evidence="2 3">
    <name type="scientific">Hydnomerulius pinastri MD-312</name>
    <dbReference type="NCBI Taxonomy" id="994086"/>
    <lineage>
        <taxon>Eukaryota</taxon>
        <taxon>Fungi</taxon>
        <taxon>Dikarya</taxon>
        <taxon>Basidiomycota</taxon>
        <taxon>Agaricomycotina</taxon>
        <taxon>Agaricomycetes</taxon>
        <taxon>Agaricomycetidae</taxon>
        <taxon>Boletales</taxon>
        <taxon>Boletales incertae sedis</taxon>
        <taxon>Leucogyrophana</taxon>
    </lineage>
</organism>
<dbReference type="SUPFAM" id="SSF50978">
    <property type="entry name" value="WD40 repeat-like"/>
    <property type="match status" value="1"/>
</dbReference>
<dbReference type="PROSITE" id="PS50082">
    <property type="entry name" value="WD_REPEATS_2"/>
    <property type="match status" value="1"/>
</dbReference>
<dbReference type="PROSITE" id="PS50294">
    <property type="entry name" value="WD_REPEATS_REGION"/>
    <property type="match status" value="1"/>
</dbReference>
<evidence type="ECO:0008006" key="4">
    <source>
        <dbReference type="Google" id="ProtNLM"/>
    </source>
</evidence>
<gene>
    <name evidence="2" type="ORF">HYDPIDRAFT_66380</name>
</gene>
<dbReference type="InterPro" id="IPR015943">
    <property type="entry name" value="WD40/YVTN_repeat-like_dom_sf"/>
</dbReference>
<dbReference type="HOGENOM" id="CLU_000288_57_30_1"/>
<dbReference type="OrthoDB" id="538223at2759"/>